<reference evidence="2 3" key="1">
    <citation type="submission" date="2019-03" db="EMBL/GenBank/DDBJ databases">
        <title>The complete genome sequence of Swingsia_sp. F3b2 LMG30590(T).</title>
        <authorList>
            <person name="Chua K.-O."/>
            <person name="Chan K.-G."/>
            <person name="See-Too W.-S."/>
        </authorList>
    </citation>
    <scope>NUCLEOTIDE SEQUENCE [LARGE SCALE GENOMIC DNA]</scope>
    <source>
        <strain evidence="2 3">F3b2</strain>
    </source>
</reference>
<dbReference type="RefSeq" id="WP_141442732.1">
    <property type="nucleotide sequence ID" value="NZ_CP038231.1"/>
</dbReference>
<organism evidence="2 3">
    <name type="scientific">Formicincola oecophyllae</name>
    <dbReference type="NCBI Taxonomy" id="2558361"/>
    <lineage>
        <taxon>Bacteria</taxon>
        <taxon>Pseudomonadati</taxon>
        <taxon>Pseudomonadota</taxon>
        <taxon>Alphaproteobacteria</taxon>
        <taxon>Acetobacterales</taxon>
        <taxon>Acetobacteraceae</taxon>
        <taxon>Formicincola</taxon>
    </lineage>
</organism>
<feature type="transmembrane region" description="Helical" evidence="1">
    <location>
        <begin position="21"/>
        <end position="41"/>
    </location>
</feature>
<keyword evidence="1" id="KW-0812">Transmembrane</keyword>
<keyword evidence="3" id="KW-1185">Reference proteome</keyword>
<evidence type="ECO:0000313" key="2">
    <source>
        <dbReference type="EMBL" id="QDH13088.1"/>
    </source>
</evidence>
<keyword evidence="1" id="KW-0472">Membrane</keyword>
<dbReference type="EMBL" id="CP038231">
    <property type="protein sequence ID" value="QDH13088.1"/>
    <property type="molecule type" value="Genomic_DNA"/>
</dbReference>
<feature type="transmembrane region" description="Helical" evidence="1">
    <location>
        <begin position="240"/>
        <end position="263"/>
    </location>
</feature>
<dbReference type="AlphaFoldDB" id="A0A4Y6U945"/>
<proteinExistence type="predicted"/>
<dbReference type="PROSITE" id="PS51257">
    <property type="entry name" value="PROKAR_LIPOPROTEIN"/>
    <property type="match status" value="1"/>
</dbReference>
<protein>
    <submittedName>
        <fullName evidence="2">Uncharacterized protein</fullName>
    </submittedName>
</protein>
<name>A0A4Y6U945_9PROT</name>
<feature type="transmembrane region" description="Helical" evidence="1">
    <location>
        <begin position="292"/>
        <end position="311"/>
    </location>
</feature>
<dbReference type="KEGG" id="swf:E3E12_01480"/>
<gene>
    <name evidence="2" type="ORF">E3E12_01480</name>
</gene>
<accession>A0A4Y6U945</accession>
<sequence length="333" mass="34529">MSRITQALTGAFTRQAVPTMLTVWLGMFACTAGLGLAQLSLDAAALTEGGSNQTPAQSDNPLTVLLPPEGAPAHDSAQLAHAVEGTVKDFPPRQAQPQLTAVSAEKMQALVAAWHLDWQGPLPVAMQLRWPNTLRGAALHNLQVQFCSQLAHHLPEALCQVPEAPQPPHGEGVPTKLQRGLSRTSWLGTALALLGLGCAYGAVLVPLLPYPKRGAALLSERARLHLLNGGRSTAMAWRSALTKGSGVALSGLAGAATASLLLYGGTTMTAGQPVATQLAGQLSGPGSVTTETALALAGLAMMAALGAYQAIKRPFSLPNWQGELSPPGRKPKL</sequence>
<dbReference type="Proteomes" id="UP000318709">
    <property type="component" value="Chromosome"/>
</dbReference>
<evidence type="ECO:0000313" key="3">
    <source>
        <dbReference type="Proteomes" id="UP000318709"/>
    </source>
</evidence>
<feature type="transmembrane region" description="Helical" evidence="1">
    <location>
        <begin position="186"/>
        <end position="208"/>
    </location>
</feature>
<keyword evidence="1" id="KW-1133">Transmembrane helix</keyword>
<evidence type="ECO:0000256" key="1">
    <source>
        <dbReference type="SAM" id="Phobius"/>
    </source>
</evidence>